<dbReference type="InterPro" id="IPR017871">
    <property type="entry name" value="ABC_transporter-like_CS"/>
</dbReference>
<keyword evidence="7 9" id="KW-1133">Transmembrane helix</keyword>
<dbReference type="GO" id="GO:0016887">
    <property type="term" value="F:ATP hydrolysis activity"/>
    <property type="evidence" value="ECO:0007669"/>
    <property type="project" value="InterPro"/>
</dbReference>
<evidence type="ECO:0000313" key="12">
    <source>
        <dbReference type="EMBL" id="PPV14177.1"/>
    </source>
</evidence>
<protein>
    <submittedName>
        <fullName evidence="12">ABC transporter</fullName>
    </submittedName>
</protein>
<dbReference type="InterPro" id="IPR039421">
    <property type="entry name" value="Type_1_exporter"/>
</dbReference>
<feature type="transmembrane region" description="Helical" evidence="9">
    <location>
        <begin position="418"/>
        <end position="438"/>
    </location>
</feature>
<dbReference type="PANTHER" id="PTHR43394:SF1">
    <property type="entry name" value="ATP-BINDING CASSETTE SUB-FAMILY B MEMBER 10, MITOCHONDRIAL"/>
    <property type="match status" value="1"/>
</dbReference>
<evidence type="ECO:0000256" key="7">
    <source>
        <dbReference type="ARBA" id="ARBA00022989"/>
    </source>
</evidence>
<feature type="transmembrane region" description="Helical" evidence="9">
    <location>
        <begin position="308"/>
        <end position="325"/>
    </location>
</feature>
<dbReference type="SUPFAM" id="SSF90123">
    <property type="entry name" value="ABC transporter transmembrane region"/>
    <property type="match status" value="1"/>
</dbReference>
<keyword evidence="8 9" id="KW-0472">Membrane</keyword>
<keyword evidence="5" id="KW-0547">Nucleotide-binding</keyword>
<dbReference type="PROSITE" id="PS00211">
    <property type="entry name" value="ABC_TRANSPORTER_1"/>
    <property type="match status" value="1"/>
</dbReference>
<keyword evidence="4 9" id="KW-0812">Transmembrane</keyword>
<evidence type="ECO:0000256" key="2">
    <source>
        <dbReference type="ARBA" id="ARBA00022448"/>
    </source>
</evidence>
<dbReference type="GO" id="GO:0005524">
    <property type="term" value="F:ATP binding"/>
    <property type="evidence" value="ECO:0007669"/>
    <property type="project" value="UniProtKB-KW"/>
</dbReference>
<evidence type="ECO:0000256" key="3">
    <source>
        <dbReference type="ARBA" id="ARBA00022475"/>
    </source>
</evidence>
<dbReference type="InterPro" id="IPR003593">
    <property type="entry name" value="AAA+_ATPase"/>
</dbReference>
<keyword evidence="3" id="KW-1003">Cell membrane</keyword>
<feature type="transmembrane region" description="Helical" evidence="9">
    <location>
        <begin position="450"/>
        <end position="471"/>
    </location>
</feature>
<organism evidence="12 13">
    <name type="scientific">Clostridium butyricum</name>
    <dbReference type="NCBI Taxonomy" id="1492"/>
    <lineage>
        <taxon>Bacteria</taxon>
        <taxon>Bacillati</taxon>
        <taxon>Bacillota</taxon>
        <taxon>Clostridia</taxon>
        <taxon>Eubacteriales</taxon>
        <taxon>Clostridiaceae</taxon>
        <taxon>Clostridium</taxon>
    </lineage>
</organism>
<dbReference type="SMART" id="SM00382">
    <property type="entry name" value="AAA"/>
    <property type="match status" value="1"/>
</dbReference>
<dbReference type="GO" id="GO:0005886">
    <property type="term" value="C:plasma membrane"/>
    <property type="evidence" value="ECO:0007669"/>
    <property type="project" value="UniProtKB-SubCell"/>
</dbReference>
<dbReference type="Gene3D" id="1.20.1560.10">
    <property type="entry name" value="ABC transporter type 1, transmembrane domain"/>
    <property type="match status" value="1"/>
</dbReference>
<feature type="domain" description="ABC transmembrane type-1" evidence="11">
    <location>
        <begin position="231"/>
        <end position="473"/>
    </location>
</feature>
<name>A0A2S7F9H7_CLOBU</name>
<evidence type="ECO:0000256" key="6">
    <source>
        <dbReference type="ARBA" id="ARBA00022840"/>
    </source>
</evidence>
<accession>A0A2S7F9H7</accession>
<evidence type="ECO:0000259" key="11">
    <source>
        <dbReference type="PROSITE" id="PS50929"/>
    </source>
</evidence>
<dbReference type="InterPro" id="IPR027417">
    <property type="entry name" value="P-loop_NTPase"/>
</dbReference>
<feature type="domain" description="ABC transporter" evidence="10">
    <location>
        <begin position="508"/>
        <end position="742"/>
    </location>
</feature>
<dbReference type="EMBL" id="LRDH01000111">
    <property type="protein sequence ID" value="PPV14177.1"/>
    <property type="molecule type" value="Genomic_DNA"/>
</dbReference>
<dbReference type="PANTHER" id="PTHR43394">
    <property type="entry name" value="ATP-DEPENDENT PERMEASE MDL1, MITOCHONDRIAL"/>
    <property type="match status" value="1"/>
</dbReference>
<proteinExistence type="predicted"/>
<dbReference type="Pfam" id="PF00664">
    <property type="entry name" value="ABC_membrane"/>
    <property type="match status" value="1"/>
</dbReference>
<dbReference type="FunFam" id="3.40.50.300:FF:000221">
    <property type="entry name" value="Multidrug ABC transporter ATP-binding protein"/>
    <property type="match status" value="1"/>
</dbReference>
<evidence type="ECO:0000313" key="13">
    <source>
        <dbReference type="Proteomes" id="UP000238081"/>
    </source>
</evidence>
<dbReference type="Proteomes" id="UP000238081">
    <property type="component" value="Unassembled WGS sequence"/>
</dbReference>
<feature type="transmembrane region" description="Helical" evidence="9">
    <location>
        <begin position="331"/>
        <end position="352"/>
    </location>
</feature>
<dbReference type="Pfam" id="PF00005">
    <property type="entry name" value="ABC_tran"/>
    <property type="match status" value="1"/>
</dbReference>
<dbReference type="CDD" id="cd18548">
    <property type="entry name" value="ABC_6TM_Tm287_like"/>
    <property type="match status" value="1"/>
</dbReference>
<comment type="caution">
    <text evidence="12">The sequence shown here is derived from an EMBL/GenBank/DDBJ whole genome shotgun (WGS) entry which is preliminary data.</text>
</comment>
<dbReference type="PROSITE" id="PS50893">
    <property type="entry name" value="ABC_TRANSPORTER_2"/>
    <property type="match status" value="1"/>
</dbReference>
<evidence type="ECO:0000256" key="9">
    <source>
        <dbReference type="SAM" id="Phobius"/>
    </source>
</evidence>
<dbReference type="Gene3D" id="3.40.50.300">
    <property type="entry name" value="P-loop containing nucleotide triphosphate hydrolases"/>
    <property type="match status" value="1"/>
</dbReference>
<gene>
    <name evidence="12" type="ORF">AWN73_14440</name>
</gene>
<keyword evidence="2" id="KW-0813">Transport</keyword>
<feature type="transmembrane region" description="Helical" evidence="9">
    <location>
        <begin position="234"/>
        <end position="257"/>
    </location>
</feature>
<reference evidence="12 13" key="1">
    <citation type="submission" date="2016-01" db="EMBL/GenBank/DDBJ databases">
        <title>Characterization of the Clostridium difficile lineages that are prevalent in Hong Kong and China.</title>
        <authorList>
            <person name="Kwok J.S.-L."/>
            <person name="Lam W.-Y."/>
            <person name="Ip M."/>
            <person name="Chan T.-F."/>
            <person name="Hawkey P.M."/>
            <person name="Tsui S.K.-W."/>
        </authorList>
    </citation>
    <scope>NUCLEOTIDE SEQUENCE [LARGE SCALE GENOMIC DNA]</scope>
    <source>
        <strain evidence="12 13">300064</strain>
    </source>
</reference>
<dbReference type="InterPro" id="IPR036640">
    <property type="entry name" value="ABC1_TM_sf"/>
</dbReference>
<keyword evidence="6" id="KW-0067">ATP-binding</keyword>
<dbReference type="GO" id="GO:0015421">
    <property type="term" value="F:ABC-type oligopeptide transporter activity"/>
    <property type="evidence" value="ECO:0007669"/>
    <property type="project" value="TreeGrafter"/>
</dbReference>
<dbReference type="AlphaFoldDB" id="A0A2S7F9H7"/>
<dbReference type="InterPro" id="IPR003439">
    <property type="entry name" value="ABC_transporter-like_ATP-bd"/>
</dbReference>
<dbReference type="PROSITE" id="PS50929">
    <property type="entry name" value="ABC_TM1F"/>
    <property type="match status" value="1"/>
</dbReference>
<sequence>MRVATIIKYLKRFTGIILLIIVLLIIQALTDLALPQYTSDIVDIGIQQSGIKEIAPKVIRESELNKLILFMDDEDKNYVDDNYTLIVKENLPEIDYEKYLKVYPELKNTPLYKGNLIKDRESQERLDEIFTKPITIVENIENNTEMSEALEKVIVENMPEGMVGDNMNVFQLLGILPKDVRNNIVEKIKGNFNNMPQTLLSQAGISYVKNEYKAVGIDTDKEQINYIFNSGIKMIGLALIGGISVVLVSFFASRVAASLAKILRKDVFEKVLSFSNVEFDKFSTASLITRTTNDIVQIQTFVVMMLRMIFYAPILGCGGIIKVLGTNKSMTWIIAVAVGTILIVISILFGLAMPRFKRIQTLIDKVNQIAREILTGLPVIRAFTTEKHEENRFDDANKDLTKTNLFVSRIMTCMMPSMMLIMNAISVLIVWIGAGQINDGNMQVGDLMAFIQYTMQIVMSFLMISMVSMILPRALVSAKRIEEVLKTELTIIDPSSSQNINVSKKGYVEYQNVYFKYPDGEEVLSDISFTAKPGKVTAIIGSTGSGKSTLVNLLPRFFDVTSGKILIDGVDVRNLTQHELREKIGFVPQKGVLFSGTIKSNIKYGKKNAKDSEMKKAAKIAQASQFIESKDEAYDTEISQGGTNVSGGQKQRISIARAVIKNPEILVFDDSFSALDYKTDVALRRALREETKNTTKILVAQRISTVLDAYEILVLDKGKIVGRGTHKDLMENCDTYRQIAFSQLSKEELANE</sequence>
<evidence type="ECO:0000256" key="5">
    <source>
        <dbReference type="ARBA" id="ARBA00022741"/>
    </source>
</evidence>
<evidence type="ECO:0000256" key="8">
    <source>
        <dbReference type="ARBA" id="ARBA00023136"/>
    </source>
</evidence>
<comment type="subcellular location">
    <subcellularLocation>
        <location evidence="1">Cell membrane</location>
        <topology evidence="1">Multi-pass membrane protein</topology>
    </subcellularLocation>
</comment>
<evidence type="ECO:0000256" key="4">
    <source>
        <dbReference type="ARBA" id="ARBA00022692"/>
    </source>
</evidence>
<dbReference type="SUPFAM" id="SSF52540">
    <property type="entry name" value="P-loop containing nucleoside triphosphate hydrolases"/>
    <property type="match status" value="1"/>
</dbReference>
<evidence type="ECO:0000256" key="1">
    <source>
        <dbReference type="ARBA" id="ARBA00004651"/>
    </source>
</evidence>
<dbReference type="InterPro" id="IPR011527">
    <property type="entry name" value="ABC1_TM_dom"/>
</dbReference>
<evidence type="ECO:0000259" key="10">
    <source>
        <dbReference type="PROSITE" id="PS50893"/>
    </source>
</evidence>